<feature type="signal peptide" evidence="1">
    <location>
        <begin position="1"/>
        <end position="24"/>
    </location>
</feature>
<comment type="caution">
    <text evidence="2">The sequence shown here is derived from an EMBL/GenBank/DDBJ whole genome shotgun (WGS) entry which is preliminary data.</text>
</comment>
<organism evidence="2 3">
    <name type="scientific">Folsomia candida</name>
    <name type="common">Springtail</name>
    <dbReference type="NCBI Taxonomy" id="158441"/>
    <lineage>
        <taxon>Eukaryota</taxon>
        <taxon>Metazoa</taxon>
        <taxon>Ecdysozoa</taxon>
        <taxon>Arthropoda</taxon>
        <taxon>Hexapoda</taxon>
        <taxon>Collembola</taxon>
        <taxon>Entomobryomorpha</taxon>
        <taxon>Isotomoidea</taxon>
        <taxon>Isotomidae</taxon>
        <taxon>Proisotominae</taxon>
        <taxon>Folsomia</taxon>
    </lineage>
</organism>
<evidence type="ECO:0000313" key="3">
    <source>
        <dbReference type="Proteomes" id="UP000198287"/>
    </source>
</evidence>
<sequence>MSLRNFLLQFSVCIFIASVALTQAATLNEKHVRETKNIRIAPKRSSYEVKHLPNYKVPERSQKAKDALYACNTTETPGVIFPEEGAHGEIVSMSLNGCSSVTDDLCGYEVYDQRDYNYQIVFKAGGISTFPRFITEGSYTVCSWFMCLNLWFDLIKDPIEFGGPLIAGEYYHVNYTGFMDMGDYFESPSYTFETWAAVGDHDCWLPEYEAEDKEVQSVGTDDYPECPPEDCWCSTGKIGTKIFENWINLETCFKTKVTYFRAN</sequence>
<dbReference type="EMBL" id="LNIX01000001">
    <property type="protein sequence ID" value="OXA63037.1"/>
    <property type="molecule type" value="Genomic_DNA"/>
</dbReference>
<accession>A0A226F0S6</accession>
<proteinExistence type="predicted"/>
<reference evidence="2 3" key="1">
    <citation type="submission" date="2015-12" db="EMBL/GenBank/DDBJ databases">
        <title>The genome of Folsomia candida.</title>
        <authorList>
            <person name="Faddeeva A."/>
            <person name="Derks M.F."/>
            <person name="Anvar Y."/>
            <person name="Smit S."/>
            <person name="Van Straalen N."/>
            <person name="Roelofs D."/>
        </authorList>
    </citation>
    <scope>NUCLEOTIDE SEQUENCE [LARGE SCALE GENOMIC DNA]</scope>
    <source>
        <strain evidence="2 3">VU population</strain>
        <tissue evidence="2">Whole body</tissue>
    </source>
</reference>
<evidence type="ECO:0000256" key="1">
    <source>
        <dbReference type="SAM" id="SignalP"/>
    </source>
</evidence>
<gene>
    <name evidence="2" type="ORF">Fcan01_00925</name>
</gene>
<name>A0A226F0S6_FOLCA</name>
<evidence type="ECO:0000313" key="2">
    <source>
        <dbReference type="EMBL" id="OXA63037.1"/>
    </source>
</evidence>
<dbReference type="Proteomes" id="UP000198287">
    <property type="component" value="Unassembled WGS sequence"/>
</dbReference>
<feature type="chain" id="PRO_5012917611" evidence="1">
    <location>
        <begin position="25"/>
        <end position="263"/>
    </location>
</feature>
<dbReference type="AlphaFoldDB" id="A0A226F0S6"/>
<protein>
    <submittedName>
        <fullName evidence="2">Uncharacterized protein</fullName>
    </submittedName>
</protein>
<keyword evidence="3" id="KW-1185">Reference proteome</keyword>
<keyword evidence="1" id="KW-0732">Signal</keyword>